<dbReference type="SUPFAM" id="SSF50249">
    <property type="entry name" value="Nucleic acid-binding proteins"/>
    <property type="match status" value="1"/>
</dbReference>
<keyword evidence="3 7" id="KW-0227">DNA damage</keyword>
<reference evidence="9 10" key="1">
    <citation type="journal article" date="2013" name="Genome Announc.">
        <title>Genome Sequence of the Sulfate-Reducing Bacterium Desulfotomaculum hydrothermale Lam5(T).</title>
        <authorList>
            <person name="Amin O."/>
            <person name="Fardeau M.L."/>
            <person name="Valette O."/>
            <person name="Hirschler-Rea A."/>
            <person name="Barbe V."/>
            <person name="Medigue C."/>
            <person name="Vacherie B."/>
            <person name="Ollivier B."/>
            <person name="Bertin P.N."/>
            <person name="Dolla A."/>
        </authorList>
    </citation>
    <scope>NUCLEOTIDE SEQUENCE [LARGE SCALE GENOMIC DNA]</scope>
    <source>
        <strain evidence="10">Lam5 / DSM 18033</strain>
    </source>
</reference>
<organism evidence="9 10">
    <name type="scientific">Desulforamulus hydrothermalis Lam5 = DSM 18033</name>
    <dbReference type="NCBI Taxonomy" id="1121428"/>
    <lineage>
        <taxon>Bacteria</taxon>
        <taxon>Bacillati</taxon>
        <taxon>Bacillota</taxon>
        <taxon>Clostridia</taxon>
        <taxon>Eubacteriales</taxon>
        <taxon>Peptococcaceae</taxon>
        <taxon>Desulforamulus</taxon>
    </lineage>
</organism>
<evidence type="ECO:0000259" key="8">
    <source>
        <dbReference type="Pfam" id="PF11967"/>
    </source>
</evidence>
<proteinExistence type="inferred from homology"/>
<comment type="function">
    <text evidence="7">Involved in DNA repair and RecF pathway recombination.</text>
</comment>
<feature type="domain" description="DNA replication/recombination mediator RecO N-terminal" evidence="8">
    <location>
        <begin position="1"/>
        <end position="79"/>
    </location>
</feature>
<dbReference type="STRING" id="1121428.DESHY_60278"/>
<gene>
    <name evidence="7 9" type="primary">recO</name>
    <name evidence="9" type="ORF">DESHY_60278</name>
</gene>
<dbReference type="InterPro" id="IPR022572">
    <property type="entry name" value="DNA_rep/recomb_RecO_N"/>
</dbReference>
<comment type="similarity">
    <text evidence="1 7">Belongs to the RecO family.</text>
</comment>
<evidence type="ECO:0000256" key="5">
    <source>
        <dbReference type="ARBA" id="ARBA00023204"/>
    </source>
</evidence>
<dbReference type="AlphaFoldDB" id="K8EKN1"/>
<dbReference type="InterPro" id="IPR037278">
    <property type="entry name" value="ARFGAP/RecO"/>
</dbReference>
<dbReference type="RefSeq" id="WP_008412916.1">
    <property type="nucleotide sequence ID" value="NZ_CAOS01000013.1"/>
</dbReference>
<dbReference type="GO" id="GO:0043590">
    <property type="term" value="C:bacterial nucleoid"/>
    <property type="evidence" value="ECO:0007669"/>
    <property type="project" value="TreeGrafter"/>
</dbReference>
<evidence type="ECO:0000256" key="6">
    <source>
        <dbReference type="ARBA" id="ARBA00033409"/>
    </source>
</evidence>
<evidence type="ECO:0000313" key="10">
    <source>
        <dbReference type="Proteomes" id="UP000009315"/>
    </source>
</evidence>
<accession>K8EKN1</accession>
<dbReference type="Pfam" id="PF02565">
    <property type="entry name" value="RecO_C"/>
    <property type="match status" value="1"/>
</dbReference>
<evidence type="ECO:0000256" key="2">
    <source>
        <dbReference type="ARBA" id="ARBA00021310"/>
    </source>
</evidence>
<keyword evidence="4 7" id="KW-0233">DNA recombination</keyword>
<evidence type="ECO:0000313" key="9">
    <source>
        <dbReference type="EMBL" id="CCO09106.1"/>
    </source>
</evidence>
<dbReference type="EMBL" id="CAOS01000013">
    <property type="protein sequence ID" value="CCO09106.1"/>
    <property type="molecule type" value="Genomic_DNA"/>
</dbReference>
<dbReference type="PANTHER" id="PTHR33991:SF1">
    <property type="entry name" value="DNA REPAIR PROTEIN RECO"/>
    <property type="match status" value="1"/>
</dbReference>
<dbReference type="eggNOG" id="COG1381">
    <property type="taxonomic scope" value="Bacteria"/>
</dbReference>
<evidence type="ECO:0000256" key="3">
    <source>
        <dbReference type="ARBA" id="ARBA00022763"/>
    </source>
</evidence>
<evidence type="ECO:0000256" key="4">
    <source>
        <dbReference type="ARBA" id="ARBA00023172"/>
    </source>
</evidence>
<dbReference type="GO" id="GO:0006302">
    <property type="term" value="P:double-strand break repair"/>
    <property type="evidence" value="ECO:0007669"/>
    <property type="project" value="TreeGrafter"/>
</dbReference>
<protein>
    <recommendedName>
        <fullName evidence="2 7">DNA repair protein RecO</fullName>
    </recommendedName>
    <alternativeName>
        <fullName evidence="6 7">Recombination protein O</fullName>
    </alternativeName>
</protein>
<dbReference type="Pfam" id="PF11967">
    <property type="entry name" value="RecO_N"/>
    <property type="match status" value="1"/>
</dbReference>
<dbReference type="HAMAP" id="MF_00201">
    <property type="entry name" value="RecO"/>
    <property type="match status" value="1"/>
</dbReference>
<keyword evidence="5 7" id="KW-0234">DNA repair</keyword>
<dbReference type="SUPFAM" id="SSF57863">
    <property type="entry name" value="ArfGap/RecO-like zinc finger"/>
    <property type="match status" value="1"/>
</dbReference>
<evidence type="ECO:0000256" key="1">
    <source>
        <dbReference type="ARBA" id="ARBA00007452"/>
    </source>
</evidence>
<dbReference type="InterPro" id="IPR012340">
    <property type="entry name" value="NA-bd_OB-fold"/>
</dbReference>
<dbReference type="GO" id="GO:0006310">
    <property type="term" value="P:DNA recombination"/>
    <property type="evidence" value="ECO:0007669"/>
    <property type="project" value="UniProtKB-UniRule"/>
</dbReference>
<dbReference type="Gene3D" id="2.40.50.140">
    <property type="entry name" value="Nucleic acid-binding proteins"/>
    <property type="match status" value="1"/>
</dbReference>
<dbReference type="OrthoDB" id="9797083at2"/>
<comment type="caution">
    <text evidence="9">The sequence shown here is derived from an EMBL/GenBank/DDBJ whole genome shotgun (WGS) entry which is preliminary data.</text>
</comment>
<dbReference type="NCBIfam" id="TIGR00613">
    <property type="entry name" value="reco"/>
    <property type="match status" value="1"/>
</dbReference>
<dbReference type="Proteomes" id="UP000009315">
    <property type="component" value="Unassembled WGS sequence"/>
</dbReference>
<dbReference type="InterPro" id="IPR003717">
    <property type="entry name" value="RecO"/>
</dbReference>
<dbReference type="Gene3D" id="1.20.1440.120">
    <property type="entry name" value="Recombination protein O, C-terminal domain"/>
    <property type="match status" value="1"/>
</dbReference>
<name>K8EKN1_9FIRM</name>
<evidence type="ECO:0000256" key="7">
    <source>
        <dbReference type="HAMAP-Rule" id="MF_00201"/>
    </source>
</evidence>
<dbReference type="PANTHER" id="PTHR33991">
    <property type="entry name" value="DNA REPAIR PROTEIN RECO"/>
    <property type="match status" value="1"/>
</dbReference>
<keyword evidence="10" id="KW-1185">Reference proteome</keyword>
<sequence length="265" mass="29347">MKLYKLDAIVLKARDMREADKIITLYSVQRGKQRVVAHGAAKPNSRKRGAVQPFCYATFLLHQGREIDSISQAELREAFADLRIDLERLTAAAYVAELTDGFTGEGEPNPGMFALLLTALHLLAAGEIDLTLRAFEAKLLDLAGFKPELNVCSGCGTPLKDAQIFFDSRLGGLLCRTCAAAASKVMTFNRGTLEVLKTFYRWELAKLRQLKVPGSMQKELNSLLRAYIEYNLEKRLKTADFLARLHKSTPGGGTNISGKKEPEKP</sequence>
<dbReference type="InterPro" id="IPR042242">
    <property type="entry name" value="RecO_C"/>
</dbReference>